<accession>E1ZW07</accession>
<dbReference type="SUPFAM" id="SSF75304">
    <property type="entry name" value="Amidase signature (AS) enzymes"/>
    <property type="match status" value="1"/>
</dbReference>
<keyword evidence="7" id="KW-1185">Reference proteome</keyword>
<gene>
    <name evidence="6" type="ORF">EAG_15948</name>
</gene>
<evidence type="ECO:0000313" key="6">
    <source>
        <dbReference type="EMBL" id="EFN74629.1"/>
    </source>
</evidence>
<organism evidence="7">
    <name type="scientific">Camponotus floridanus</name>
    <name type="common">Florida carpenter ant</name>
    <dbReference type="NCBI Taxonomy" id="104421"/>
    <lineage>
        <taxon>Eukaryota</taxon>
        <taxon>Metazoa</taxon>
        <taxon>Ecdysozoa</taxon>
        <taxon>Arthropoda</taxon>
        <taxon>Hexapoda</taxon>
        <taxon>Insecta</taxon>
        <taxon>Pterygota</taxon>
        <taxon>Neoptera</taxon>
        <taxon>Endopterygota</taxon>
        <taxon>Hymenoptera</taxon>
        <taxon>Apocrita</taxon>
        <taxon>Aculeata</taxon>
        <taxon>Formicoidea</taxon>
        <taxon>Formicidae</taxon>
        <taxon>Formicinae</taxon>
        <taxon>Camponotus</taxon>
    </lineage>
</organism>
<dbReference type="AlphaFoldDB" id="E1ZW07"/>
<dbReference type="GO" id="GO:0005524">
    <property type="term" value="F:ATP binding"/>
    <property type="evidence" value="ECO:0007669"/>
    <property type="project" value="UniProtKB-KW"/>
</dbReference>
<dbReference type="Proteomes" id="UP000000311">
    <property type="component" value="Unassembled WGS sequence"/>
</dbReference>
<evidence type="ECO:0000256" key="2">
    <source>
        <dbReference type="ARBA" id="ARBA00022741"/>
    </source>
</evidence>
<dbReference type="OrthoDB" id="421993at2759"/>
<dbReference type="GO" id="GO:0016740">
    <property type="term" value="F:transferase activity"/>
    <property type="evidence" value="ECO:0007669"/>
    <property type="project" value="UniProtKB-KW"/>
</dbReference>
<dbReference type="GO" id="GO:0070681">
    <property type="term" value="P:glutaminyl-tRNAGln biosynthesis via transamidation"/>
    <property type="evidence" value="ECO:0007669"/>
    <property type="project" value="TreeGrafter"/>
</dbReference>
<feature type="non-terminal residue" evidence="6">
    <location>
        <position position="519"/>
    </location>
</feature>
<dbReference type="PANTHER" id="PTHR11895:SF7">
    <property type="entry name" value="GLUTAMYL-TRNA(GLN) AMIDOTRANSFERASE SUBUNIT A, MITOCHONDRIAL"/>
    <property type="match status" value="1"/>
</dbReference>
<dbReference type="GO" id="GO:0032543">
    <property type="term" value="P:mitochondrial translation"/>
    <property type="evidence" value="ECO:0007669"/>
    <property type="project" value="TreeGrafter"/>
</dbReference>
<dbReference type="GO" id="GO:0005739">
    <property type="term" value="C:mitochondrion"/>
    <property type="evidence" value="ECO:0007669"/>
    <property type="project" value="UniProtKB-ARBA"/>
</dbReference>
<dbReference type="Gene3D" id="3.90.1300.10">
    <property type="entry name" value="Amidase signature (AS) domain"/>
    <property type="match status" value="1"/>
</dbReference>
<dbReference type="HAMAP" id="MF_00120">
    <property type="entry name" value="GatA"/>
    <property type="match status" value="1"/>
</dbReference>
<dbReference type="InterPro" id="IPR004412">
    <property type="entry name" value="GatA"/>
</dbReference>
<feature type="domain" description="Amidase" evidence="5">
    <location>
        <begin position="30"/>
        <end position="147"/>
    </location>
</feature>
<name>E1ZW07_CAMFO</name>
<dbReference type="OMA" id="QPASYCG"/>
<dbReference type="InParanoid" id="E1ZW07"/>
<keyword evidence="2" id="KW-0547">Nucleotide-binding</keyword>
<keyword evidence="4" id="KW-0648">Protein biosynthesis</keyword>
<reference evidence="6 7" key="1">
    <citation type="journal article" date="2010" name="Science">
        <title>Genomic comparison of the ants Camponotus floridanus and Harpegnathos saltator.</title>
        <authorList>
            <person name="Bonasio R."/>
            <person name="Zhang G."/>
            <person name="Ye C."/>
            <person name="Mutti N.S."/>
            <person name="Fang X."/>
            <person name="Qin N."/>
            <person name="Donahue G."/>
            <person name="Yang P."/>
            <person name="Li Q."/>
            <person name="Li C."/>
            <person name="Zhang P."/>
            <person name="Huang Z."/>
            <person name="Berger S.L."/>
            <person name="Reinberg D."/>
            <person name="Wang J."/>
            <person name="Liebig J."/>
        </authorList>
    </citation>
    <scope>NUCLEOTIDE SEQUENCE [LARGE SCALE GENOMIC DNA]</scope>
    <source>
        <strain evidence="7">C129</strain>
    </source>
</reference>
<dbReference type="GO" id="GO:0030956">
    <property type="term" value="C:glutamyl-tRNA(Gln) amidotransferase complex"/>
    <property type="evidence" value="ECO:0007669"/>
    <property type="project" value="InterPro"/>
</dbReference>
<dbReference type="PANTHER" id="PTHR11895">
    <property type="entry name" value="TRANSAMIDASE"/>
    <property type="match status" value="1"/>
</dbReference>
<keyword evidence="1" id="KW-0436">Ligase</keyword>
<proteinExistence type="inferred from homology"/>
<evidence type="ECO:0000259" key="5">
    <source>
        <dbReference type="Pfam" id="PF01425"/>
    </source>
</evidence>
<keyword evidence="6" id="KW-0808">Transferase</keyword>
<dbReference type="InterPro" id="IPR036928">
    <property type="entry name" value="AS_sf"/>
</dbReference>
<evidence type="ECO:0000313" key="7">
    <source>
        <dbReference type="Proteomes" id="UP000000311"/>
    </source>
</evidence>
<dbReference type="FunCoup" id="E1ZW07">
    <property type="interactions" value="697"/>
</dbReference>
<dbReference type="GO" id="GO:0050567">
    <property type="term" value="F:glutaminyl-tRNA synthase (glutamine-hydrolyzing) activity"/>
    <property type="evidence" value="ECO:0007669"/>
    <property type="project" value="InterPro"/>
</dbReference>
<protein>
    <submittedName>
        <fullName evidence="6">Glutamyl-tRNA(Gln) amidotransferase subunit A-like protein</fullName>
    </submittedName>
</protein>
<sequence length="519" mass="57200">MNKLLSASIKDISRRIFNGVMRPSEVCGTCVKLTAHVKPLNAYITVTNDIASEQANDADARQQRNSLLGPLDGIPIAIKDNYCVKDIPTTCASRMLTNFSPGYNATIYERLRMQGTVLIGKTNLDEFAMGSGTVDSLYGPTKNLWGSEVLSQFYSYELDSSVITERKLCEKDAWRIAGGSSGGSAVAVATGTCYAALGSDTGGSTRNPASYCGLVGLKPTYGLVSRYGLIPLLNSMDMPGILTRIVDDIVLILNAIAGPDSADPTTVQKEYVPINLPNTIDVSNLRIGIPKEYGVQGISKEMQACWNEVSHHLEEAGASIVPVSLPHTNYSIVCYSVLNRCDVASNLACYDGIEYGHRADEWSSAYELYKKTRSEGFNDVVKGRILVGNYFLLAENYKEYYVKAMKMRRLITQDFDVLWNNNIDLLLTPTTLTEAPSYDEFIKLDNQTQCLIQDHCTQPANMAGLPAINVPIKLSRRGLPLSLQLMAPLFHEQRLLTVAKWIEQAVQFPRLELKESCLL</sequence>
<keyword evidence="3" id="KW-0067">ATP-binding</keyword>
<evidence type="ECO:0000256" key="3">
    <source>
        <dbReference type="ARBA" id="ARBA00022840"/>
    </source>
</evidence>
<evidence type="ECO:0000256" key="1">
    <source>
        <dbReference type="ARBA" id="ARBA00022598"/>
    </source>
</evidence>
<dbReference type="EMBL" id="GL434713">
    <property type="protein sequence ID" value="EFN74629.1"/>
    <property type="molecule type" value="Genomic_DNA"/>
</dbReference>
<feature type="domain" description="Amidase" evidence="5">
    <location>
        <begin position="174"/>
        <end position="496"/>
    </location>
</feature>
<dbReference type="InterPro" id="IPR023631">
    <property type="entry name" value="Amidase_dom"/>
</dbReference>
<dbReference type="STRING" id="104421.E1ZW07"/>
<evidence type="ECO:0000256" key="4">
    <source>
        <dbReference type="ARBA" id="ARBA00022917"/>
    </source>
</evidence>
<dbReference type="Pfam" id="PF01425">
    <property type="entry name" value="Amidase"/>
    <property type="match status" value="2"/>
</dbReference>
<dbReference type="InterPro" id="IPR000120">
    <property type="entry name" value="Amidase"/>
</dbReference>